<dbReference type="eggNOG" id="COG2363">
    <property type="taxonomic scope" value="Bacteria"/>
</dbReference>
<accession>A0A098MAE8</accession>
<dbReference type="GO" id="GO:0005886">
    <property type="term" value="C:plasma membrane"/>
    <property type="evidence" value="ECO:0007669"/>
    <property type="project" value="TreeGrafter"/>
</dbReference>
<evidence type="ECO:0000256" key="5">
    <source>
        <dbReference type="ARBA" id="ARBA00023136"/>
    </source>
</evidence>
<reference evidence="7 8" key="1">
    <citation type="submission" date="2014-08" db="EMBL/GenBank/DDBJ databases">
        <authorList>
            <person name="den Bakker H.C."/>
        </authorList>
    </citation>
    <scope>NUCLEOTIDE SEQUENCE [LARGE SCALE GENOMIC DNA]</scope>
    <source>
        <strain evidence="7 8">DSM 18334</strain>
    </source>
</reference>
<dbReference type="AlphaFoldDB" id="A0A098MAE8"/>
<gene>
    <name evidence="7" type="ORF">PWYN_03340</name>
</gene>
<evidence type="ECO:0000256" key="2">
    <source>
        <dbReference type="ARBA" id="ARBA00009694"/>
    </source>
</evidence>
<comment type="similarity">
    <text evidence="2">Belongs to the UPF0382 family.</text>
</comment>
<evidence type="ECO:0000256" key="1">
    <source>
        <dbReference type="ARBA" id="ARBA00004141"/>
    </source>
</evidence>
<dbReference type="EMBL" id="JQCR01000002">
    <property type="protein sequence ID" value="KGE18512.1"/>
    <property type="molecule type" value="Genomic_DNA"/>
</dbReference>
<keyword evidence="4 6" id="KW-1133">Transmembrane helix</keyword>
<dbReference type="PANTHER" id="PTHR43461">
    <property type="entry name" value="TRANSMEMBRANE PROTEIN 256"/>
    <property type="match status" value="1"/>
</dbReference>
<comment type="subcellular location">
    <subcellularLocation>
        <location evidence="1">Membrane</location>
        <topology evidence="1">Multi-pass membrane protein</topology>
    </subcellularLocation>
</comment>
<comment type="caution">
    <text evidence="7">The sequence shown here is derived from an EMBL/GenBank/DDBJ whole genome shotgun (WGS) entry which is preliminary data.</text>
</comment>
<feature type="transmembrane region" description="Helical" evidence="6">
    <location>
        <begin position="71"/>
        <end position="89"/>
    </location>
</feature>
<proteinExistence type="inferred from homology"/>
<evidence type="ECO:0000313" key="8">
    <source>
        <dbReference type="Proteomes" id="UP000029734"/>
    </source>
</evidence>
<feature type="transmembrane region" description="Helical" evidence="6">
    <location>
        <begin position="95"/>
        <end position="116"/>
    </location>
</feature>
<dbReference type="Pfam" id="PF04241">
    <property type="entry name" value="DUF423"/>
    <property type="match status" value="1"/>
</dbReference>
<reference evidence="7 8" key="2">
    <citation type="submission" date="2014-10" db="EMBL/GenBank/DDBJ databases">
        <title>Comparative genomics of the Paenibacillus odorifer group.</title>
        <authorList>
            <person name="Tsai Y.-C."/>
            <person name="Martin N."/>
            <person name="Korlach J."/>
            <person name="Wiedmann M."/>
        </authorList>
    </citation>
    <scope>NUCLEOTIDE SEQUENCE [LARGE SCALE GENOMIC DNA]</scope>
    <source>
        <strain evidence="7 8">DSM 18334</strain>
    </source>
</reference>
<keyword evidence="3 6" id="KW-0812">Transmembrane</keyword>
<protein>
    <submittedName>
        <fullName evidence="7">Membrane protein</fullName>
    </submittedName>
</protein>
<dbReference type="Proteomes" id="UP000029734">
    <property type="component" value="Unassembled WGS sequence"/>
</dbReference>
<feature type="transmembrane region" description="Helical" evidence="6">
    <location>
        <begin position="47"/>
        <end position="64"/>
    </location>
</feature>
<dbReference type="InterPro" id="IPR006696">
    <property type="entry name" value="DUF423"/>
</dbReference>
<dbReference type="RefSeq" id="WP_036648483.1">
    <property type="nucleotide sequence ID" value="NZ_JQCR01000002.1"/>
</dbReference>
<keyword evidence="5 6" id="KW-0472">Membrane</keyword>
<evidence type="ECO:0000256" key="6">
    <source>
        <dbReference type="SAM" id="Phobius"/>
    </source>
</evidence>
<dbReference type="OrthoDB" id="9802121at2"/>
<evidence type="ECO:0000256" key="4">
    <source>
        <dbReference type="ARBA" id="ARBA00022989"/>
    </source>
</evidence>
<dbReference type="PANTHER" id="PTHR43461:SF1">
    <property type="entry name" value="TRANSMEMBRANE PROTEIN 256"/>
    <property type="match status" value="1"/>
</dbReference>
<evidence type="ECO:0000313" key="7">
    <source>
        <dbReference type="EMBL" id="KGE18512.1"/>
    </source>
</evidence>
<sequence>MQRTFLAWGSLLAMLSVAIGAFGAHLLKPIIDADSLKVYETGVQYQMMHALGLILIALLIGQWGGSPRLRWAGILLIFGIVLFSGSLYVLSISGITILGAITPIGGLCFLAGWLCLSLEAFSRKTGS</sequence>
<keyword evidence="8" id="KW-1185">Reference proteome</keyword>
<evidence type="ECO:0000256" key="3">
    <source>
        <dbReference type="ARBA" id="ARBA00022692"/>
    </source>
</evidence>
<name>A0A098MAE8_9BACL</name>
<organism evidence="7 8">
    <name type="scientific">Paenibacillus wynnii</name>
    <dbReference type="NCBI Taxonomy" id="268407"/>
    <lineage>
        <taxon>Bacteria</taxon>
        <taxon>Bacillati</taxon>
        <taxon>Bacillota</taxon>
        <taxon>Bacilli</taxon>
        <taxon>Bacillales</taxon>
        <taxon>Paenibacillaceae</taxon>
        <taxon>Paenibacillus</taxon>
    </lineage>
</organism>